<dbReference type="Pfam" id="PF06398">
    <property type="entry name" value="Pex24p"/>
    <property type="match status" value="1"/>
</dbReference>
<name>A0A1Y2FG00_9FUNG</name>
<feature type="region of interest" description="Disordered" evidence="8">
    <location>
        <begin position="619"/>
        <end position="641"/>
    </location>
</feature>
<feature type="coiled-coil region" evidence="7">
    <location>
        <begin position="88"/>
        <end position="140"/>
    </location>
</feature>
<feature type="compositionally biased region" description="Basic residues" evidence="8">
    <location>
        <begin position="206"/>
        <end position="217"/>
    </location>
</feature>
<feature type="compositionally biased region" description="Basic and acidic residues" evidence="8">
    <location>
        <begin position="169"/>
        <end position="180"/>
    </location>
</feature>
<keyword evidence="12" id="KW-1185">Reference proteome</keyword>
<dbReference type="AlphaFoldDB" id="A0A1Y2FG00"/>
<evidence type="ECO:0000256" key="9">
    <source>
        <dbReference type="SAM" id="Phobius"/>
    </source>
</evidence>
<organism evidence="11 12">
    <name type="scientific">Neocallimastix californiae</name>
    <dbReference type="NCBI Taxonomy" id="1754190"/>
    <lineage>
        <taxon>Eukaryota</taxon>
        <taxon>Fungi</taxon>
        <taxon>Fungi incertae sedis</taxon>
        <taxon>Chytridiomycota</taxon>
        <taxon>Chytridiomycota incertae sedis</taxon>
        <taxon>Neocallimastigomycetes</taxon>
        <taxon>Neocallimastigales</taxon>
        <taxon>Neocallimastigaceae</taxon>
        <taxon>Neocallimastix</taxon>
    </lineage>
</organism>
<dbReference type="PROSITE" id="PS50081">
    <property type="entry name" value="ZF_DAG_PE_2"/>
    <property type="match status" value="1"/>
</dbReference>
<dbReference type="SMART" id="SM00109">
    <property type="entry name" value="C1"/>
    <property type="match status" value="1"/>
</dbReference>
<comment type="subcellular location">
    <subcellularLocation>
        <location evidence="1">Endomembrane system</location>
    </subcellularLocation>
</comment>
<dbReference type="OrthoDB" id="74314at2759"/>
<keyword evidence="6 9" id="KW-0472">Membrane</keyword>
<dbReference type="GO" id="GO:0012505">
    <property type="term" value="C:endomembrane system"/>
    <property type="evidence" value="ECO:0007669"/>
    <property type="project" value="UniProtKB-SubCell"/>
</dbReference>
<feature type="region of interest" description="Disordered" evidence="8">
    <location>
        <begin position="160"/>
        <end position="180"/>
    </location>
</feature>
<evidence type="ECO:0000313" key="12">
    <source>
        <dbReference type="Proteomes" id="UP000193920"/>
    </source>
</evidence>
<dbReference type="Gene3D" id="3.30.60.20">
    <property type="match status" value="1"/>
</dbReference>
<dbReference type="Proteomes" id="UP000193920">
    <property type="component" value="Unassembled WGS sequence"/>
</dbReference>
<evidence type="ECO:0000256" key="7">
    <source>
        <dbReference type="SAM" id="Coils"/>
    </source>
</evidence>
<dbReference type="InterPro" id="IPR046349">
    <property type="entry name" value="C1-like_sf"/>
</dbReference>
<comment type="caution">
    <text evidence="11">The sequence shown here is derived from an EMBL/GenBank/DDBJ whole genome shotgun (WGS) entry which is preliminary data.</text>
</comment>
<feature type="transmembrane region" description="Helical" evidence="9">
    <location>
        <begin position="713"/>
        <end position="746"/>
    </location>
</feature>
<evidence type="ECO:0000256" key="3">
    <source>
        <dbReference type="ARBA" id="ARBA00022723"/>
    </source>
</evidence>
<dbReference type="Pfam" id="PF00130">
    <property type="entry name" value="C1_1"/>
    <property type="match status" value="1"/>
</dbReference>
<keyword evidence="4" id="KW-0862">Zinc</keyword>
<feature type="compositionally biased region" description="Basic and acidic residues" evidence="8">
    <location>
        <begin position="429"/>
        <end position="490"/>
    </location>
</feature>
<keyword evidence="7" id="KW-0175">Coiled coil</keyword>
<dbReference type="GO" id="GO:0005778">
    <property type="term" value="C:peroxisomal membrane"/>
    <property type="evidence" value="ECO:0007669"/>
    <property type="project" value="TreeGrafter"/>
</dbReference>
<evidence type="ECO:0000313" key="11">
    <source>
        <dbReference type="EMBL" id="ORY82849.1"/>
    </source>
</evidence>
<feature type="region of interest" description="Disordered" evidence="8">
    <location>
        <begin position="199"/>
        <end position="225"/>
    </location>
</feature>
<protein>
    <recommendedName>
        <fullName evidence="10">Phorbol-ester/DAG-type domain-containing protein</fullName>
    </recommendedName>
</protein>
<evidence type="ECO:0000256" key="4">
    <source>
        <dbReference type="ARBA" id="ARBA00022833"/>
    </source>
</evidence>
<dbReference type="GO" id="GO:0007031">
    <property type="term" value="P:peroxisome organization"/>
    <property type="evidence" value="ECO:0007669"/>
    <property type="project" value="UniProtKB-ARBA"/>
</dbReference>
<reference evidence="11 12" key="1">
    <citation type="submission" date="2016-08" db="EMBL/GenBank/DDBJ databases">
        <title>A Parts List for Fungal Cellulosomes Revealed by Comparative Genomics.</title>
        <authorList>
            <consortium name="DOE Joint Genome Institute"/>
            <person name="Haitjema C.H."/>
            <person name="Gilmore S.P."/>
            <person name="Henske J.K."/>
            <person name="Solomon K.V."/>
            <person name="De Groot R."/>
            <person name="Kuo A."/>
            <person name="Mondo S.J."/>
            <person name="Salamov A.A."/>
            <person name="Labutti K."/>
            <person name="Zhao Z."/>
            <person name="Chiniquy J."/>
            <person name="Barry K."/>
            <person name="Brewer H.M."/>
            <person name="Purvine S.O."/>
            <person name="Wright A.T."/>
            <person name="Boxma B."/>
            <person name="Van Alen T."/>
            <person name="Hackstein J.H."/>
            <person name="Baker S.E."/>
            <person name="Grigoriev I.V."/>
            <person name="O'Malley M.A."/>
        </authorList>
    </citation>
    <scope>NUCLEOTIDE SEQUENCE [LARGE SCALE GENOMIC DNA]</scope>
    <source>
        <strain evidence="11 12">G1</strain>
    </source>
</reference>
<proteinExistence type="predicted"/>
<evidence type="ECO:0000256" key="5">
    <source>
        <dbReference type="ARBA" id="ARBA00022989"/>
    </source>
</evidence>
<dbReference type="InterPro" id="IPR052646">
    <property type="entry name" value="Peroxisomal_PEX28-32"/>
</dbReference>
<keyword evidence="5 9" id="KW-1133">Transmembrane helix</keyword>
<dbReference type="STRING" id="1754190.A0A1Y2FG00"/>
<dbReference type="CDD" id="cd20810">
    <property type="entry name" value="C1_VAV"/>
    <property type="match status" value="1"/>
</dbReference>
<dbReference type="PANTHER" id="PTHR31679:SF2">
    <property type="entry name" value="PEROXISOMAL MEMBRANE PROTEIN PEX30-RELATED"/>
    <property type="match status" value="1"/>
</dbReference>
<evidence type="ECO:0000256" key="8">
    <source>
        <dbReference type="SAM" id="MobiDB-lite"/>
    </source>
</evidence>
<dbReference type="InterPro" id="IPR010482">
    <property type="entry name" value="TECPR1-like_DysF"/>
</dbReference>
<evidence type="ECO:0000256" key="2">
    <source>
        <dbReference type="ARBA" id="ARBA00022692"/>
    </source>
</evidence>
<dbReference type="PROSITE" id="PS00479">
    <property type="entry name" value="ZF_DAG_PE_1"/>
    <property type="match status" value="1"/>
</dbReference>
<gene>
    <name evidence="11" type="ORF">LY90DRAFT_499813</name>
</gene>
<keyword evidence="3" id="KW-0479">Metal-binding</keyword>
<feature type="transmembrane region" description="Helical" evidence="9">
    <location>
        <begin position="591"/>
        <end position="609"/>
    </location>
</feature>
<feature type="region of interest" description="Disordered" evidence="8">
    <location>
        <begin position="273"/>
        <end position="333"/>
    </location>
</feature>
<evidence type="ECO:0000259" key="10">
    <source>
        <dbReference type="PROSITE" id="PS50081"/>
    </source>
</evidence>
<dbReference type="SUPFAM" id="SSF57889">
    <property type="entry name" value="Cysteine-rich domain"/>
    <property type="match status" value="1"/>
</dbReference>
<accession>A0A1Y2FG00</accession>
<dbReference type="PANTHER" id="PTHR31679">
    <property type="entry name" value="PEROXISOMAL MEMBRANE PROTEIN PEX30-RELATED"/>
    <property type="match status" value="1"/>
</dbReference>
<evidence type="ECO:0000256" key="1">
    <source>
        <dbReference type="ARBA" id="ARBA00004308"/>
    </source>
</evidence>
<feature type="region of interest" description="Disordered" evidence="8">
    <location>
        <begin position="415"/>
        <end position="496"/>
    </location>
</feature>
<keyword evidence="2 9" id="KW-0812">Transmembrane</keyword>
<evidence type="ECO:0000256" key="6">
    <source>
        <dbReference type="ARBA" id="ARBA00023136"/>
    </source>
</evidence>
<dbReference type="EMBL" id="MCOG01000008">
    <property type="protein sequence ID" value="ORY82849.1"/>
    <property type="molecule type" value="Genomic_DNA"/>
</dbReference>
<feature type="domain" description="Phorbol-ester/DAG-type" evidence="10">
    <location>
        <begin position="8"/>
        <end position="57"/>
    </location>
</feature>
<sequence>MDLKVSNQHSFELTTFMSFTYCDICSKLLWGVSKQGYTCIKCGLNVHETCSHVPSLCVPNPEVIKAHALSKENLPNGSKTSFSSSSFIKNFQENNNKLMMEASQKLQNTRTLVKDKISQLNNQNEINQIIEKELKNSTNNDNKNRDIPISNEILKETNSTFTGKINENTSDKKNSTDPQKNDIIKAKLELLSDDEYSSNISDVSKKKNKKKKLHKKKGTSDSREIFSDSEKILNDSDENDNTNSLRKFKRNVSSGDVKESLIFSEPEELSYKNSSSSKLFKRRKHKSSNKEDESSINDNDISSNKEESGNRKSSLKFFSRKKNSSIDDDSSTEVVLNLSEEKITDEDNNNVINSTKIENPNPSVPSLLNFNKSNLKEIIKEPSTQNDEDEIKKSLKSKPSQSEICAYSIVVTSNNKSSSVESDLTDLEPNEKDKEKDKDRDKDKNKKKNNNKEKESNNNESPKEKKNSIVSFKIDKKNNSEPNPERKKEYLQNNKKSKSMAALMKTNQVHSKLEQLLKSDTFSFQNKITESENEPLSLFSTTPKNTIVFATKIGPVFDLQDKFMDIIHWKNPSRSFSAYLIYSIFCFKPNLILYIPVISVVLFLAYFYYKRETGNNNIKSEKEKKSSKKEKEKEKEKEREKNNDMLTNLNSLFSTLSIKQKAAFNPNMVDMKTLQGNIQRLQNMMGSYCSMYDSVIEIWEKFKSTEPLKIRKALFYALIGLLGQIVTLKFIRIGIIFFIVGTFAFFPQFSLFLVWVLTGWVKVVLEIINDIVTRIQNNKSNSKLYYLGKKLIKPIAEVYSDSEDMEYSVNTQRARLYSTIENNELKVQKSVDSKSSFDKGISQNIMEGKIFTAIVVENQRWWVGTGFTDLLLNKDPPNYSTNYKEPKEALPSSLDNYPLPPNYRFIPNKSWEIEMDHGDEEGWIYMDNVWKNEGPRKISSYTRKRIWKRTATFYS</sequence>
<dbReference type="GO" id="GO:0046872">
    <property type="term" value="F:metal ion binding"/>
    <property type="evidence" value="ECO:0007669"/>
    <property type="project" value="UniProtKB-KW"/>
</dbReference>
<feature type="transmembrane region" description="Helical" evidence="9">
    <location>
        <begin position="752"/>
        <end position="772"/>
    </location>
</feature>
<dbReference type="InterPro" id="IPR002219">
    <property type="entry name" value="PKC_DAG/PE"/>
</dbReference>